<dbReference type="Proteomes" id="UP000799537">
    <property type="component" value="Unassembled WGS sequence"/>
</dbReference>
<gene>
    <name evidence="2" type="ORF">M409DRAFT_24954</name>
</gene>
<dbReference type="AlphaFoldDB" id="A0A6A6CBL7"/>
<protein>
    <recommendedName>
        <fullName evidence="4">SnoaL-like domain-containing protein</fullName>
    </recommendedName>
</protein>
<proteinExistence type="predicted"/>
<sequence>MSLSEVPTLDSSTTTPETSSVSTPETISSTSSNCTICQQRSPAAYVKPSTAISIHLEHLVRSSIQAINSRDFSIYSSAWSCYTPGLKVESAQPVYQWPNCIRKNIGLRSHLKGLHYIASSNPGFFLRVLEVDSQVHEKAGRATVFVNLENIGNPTNLVMEGVIILEFCMMGEEWKCVKFTGARGIM</sequence>
<reference evidence="2" key="1">
    <citation type="journal article" date="2020" name="Stud. Mycol.">
        <title>101 Dothideomycetes genomes: a test case for predicting lifestyles and emergence of pathogens.</title>
        <authorList>
            <person name="Haridas S."/>
            <person name="Albert R."/>
            <person name="Binder M."/>
            <person name="Bloem J."/>
            <person name="Labutti K."/>
            <person name="Salamov A."/>
            <person name="Andreopoulos B."/>
            <person name="Baker S."/>
            <person name="Barry K."/>
            <person name="Bills G."/>
            <person name="Bluhm B."/>
            <person name="Cannon C."/>
            <person name="Castanera R."/>
            <person name="Culley D."/>
            <person name="Daum C."/>
            <person name="Ezra D."/>
            <person name="Gonzalez J."/>
            <person name="Henrissat B."/>
            <person name="Kuo A."/>
            <person name="Liang C."/>
            <person name="Lipzen A."/>
            <person name="Lutzoni F."/>
            <person name="Magnuson J."/>
            <person name="Mondo S."/>
            <person name="Nolan M."/>
            <person name="Ohm R."/>
            <person name="Pangilinan J."/>
            <person name="Park H.-J."/>
            <person name="Ramirez L."/>
            <person name="Alfaro M."/>
            <person name="Sun H."/>
            <person name="Tritt A."/>
            <person name="Yoshinaga Y."/>
            <person name="Zwiers L.-H."/>
            <person name="Turgeon B."/>
            <person name="Goodwin S."/>
            <person name="Spatafora J."/>
            <person name="Crous P."/>
            <person name="Grigoriev I."/>
        </authorList>
    </citation>
    <scope>NUCLEOTIDE SEQUENCE</scope>
    <source>
        <strain evidence="2">ATCC 36951</strain>
    </source>
</reference>
<accession>A0A6A6CBL7</accession>
<keyword evidence="3" id="KW-1185">Reference proteome</keyword>
<dbReference type="EMBL" id="ML993603">
    <property type="protein sequence ID" value="KAF2164554.1"/>
    <property type="molecule type" value="Genomic_DNA"/>
</dbReference>
<evidence type="ECO:0000313" key="2">
    <source>
        <dbReference type="EMBL" id="KAF2164554.1"/>
    </source>
</evidence>
<dbReference type="OrthoDB" id="3622765at2759"/>
<organism evidence="2 3">
    <name type="scientific">Zasmidium cellare ATCC 36951</name>
    <dbReference type="NCBI Taxonomy" id="1080233"/>
    <lineage>
        <taxon>Eukaryota</taxon>
        <taxon>Fungi</taxon>
        <taxon>Dikarya</taxon>
        <taxon>Ascomycota</taxon>
        <taxon>Pezizomycotina</taxon>
        <taxon>Dothideomycetes</taxon>
        <taxon>Dothideomycetidae</taxon>
        <taxon>Mycosphaerellales</taxon>
        <taxon>Mycosphaerellaceae</taxon>
        <taxon>Zasmidium</taxon>
    </lineage>
</organism>
<evidence type="ECO:0008006" key="4">
    <source>
        <dbReference type="Google" id="ProtNLM"/>
    </source>
</evidence>
<evidence type="ECO:0000256" key="1">
    <source>
        <dbReference type="SAM" id="MobiDB-lite"/>
    </source>
</evidence>
<dbReference type="GeneID" id="54560743"/>
<feature type="compositionally biased region" description="Low complexity" evidence="1">
    <location>
        <begin position="11"/>
        <end position="31"/>
    </location>
</feature>
<dbReference type="RefSeq" id="XP_033665443.1">
    <property type="nucleotide sequence ID" value="XM_033807471.1"/>
</dbReference>
<evidence type="ECO:0000313" key="3">
    <source>
        <dbReference type="Proteomes" id="UP000799537"/>
    </source>
</evidence>
<feature type="region of interest" description="Disordered" evidence="1">
    <location>
        <begin position="1"/>
        <end position="31"/>
    </location>
</feature>
<name>A0A6A6CBL7_ZASCE</name>